<protein>
    <recommendedName>
        <fullName evidence="4">Transposase</fullName>
    </recommendedName>
</protein>
<evidence type="ECO:0000313" key="2">
    <source>
        <dbReference type="EMBL" id="GHI39899.1"/>
    </source>
</evidence>
<keyword evidence="3" id="KW-1185">Reference proteome</keyword>
<name>A0ABQ3QRK2_9ACTN</name>
<dbReference type="EMBL" id="BNDY01000017">
    <property type="protein sequence ID" value="GHI39899.1"/>
    <property type="molecule type" value="Genomic_DNA"/>
</dbReference>
<proteinExistence type="predicted"/>
<feature type="region of interest" description="Disordered" evidence="1">
    <location>
        <begin position="15"/>
        <end position="35"/>
    </location>
</feature>
<dbReference type="Proteomes" id="UP001050808">
    <property type="component" value="Unassembled WGS sequence"/>
</dbReference>
<evidence type="ECO:0000256" key="1">
    <source>
        <dbReference type="SAM" id="MobiDB-lite"/>
    </source>
</evidence>
<reference evidence="2" key="1">
    <citation type="submission" date="2024-05" db="EMBL/GenBank/DDBJ databases">
        <title>Whole genome shotgun sequence of Streptomyces violascens NBRC 12920.</title>
        <authorList>
            <person name="Komaki H."/>
            <person name="Tamura T."/>
        </authorList>
    </citation>
    <scope>NUCLEOTIDE SEQUENCE</scope>
    <source>
        <strain evidence="2">NBRC 12920</strain>
    </source>
</reference>
<gene>
    <name evidence="2" type="ORF">Sviol_43070</name>
</gene>
<sequence length="177" mass="19476">MRPEGLRPATLRAQLASDPGAHRSRLAPGEKPNRKRMATAACVFDAVPAPRRPHDVIHPPGGRSTARAPRPGQKAQRKWCTASLIHPPEQVVADAFDQAEARDPHHRRTWIVLVDGARHQLDLIHAEAVRRGVTVYVLLDFVHVSEYVWTRELSGIAPDRAVAGPLISVSDGTSRAR</sequence>
<evidence type="ECO:0008006" key="4">
    <source>
        <dbReference type="Google" id="ProtNLM"/>
    </source>
</evidence>
<feature type="region of interest" description="Disordered" evidence="1">
    <location>
        <begin position="50"/>
        <end position="72"/>
    </location>
</feature>
<accession>A0ABQ3QRK2</accession>
<organism evidence="2 3">
    <name type="scientific">Streptomyces violascens</name>
    <dbReference type="NCBI Taxonomy" id="67381"/>
    <lineage>
        <taxon>Bacteria</taxon>
        <taxon>Bacillati</taxon>
        <taxon>Actinomycetota</taxon>
        <taxon>Actinomycetes</taxon>
        <taxon>Kitasatosporales</taxon>
        <taxon>Streptomycetaceae</taxon>
        <taxon>Streptomyces</taxon>
    </lineage>
</organism>
<evidence type="ECO:0000313" key="3">
    <source>
        <dbReference type="Proteomes" id="UP001050808"/>
    </source>
</evidence>
<comment type="caution">
    <text evidence="2">The sequence shown here is derived from an EMBL/GenBank/DDBJ whole genome shotgun (WGS) entry which is preliminary data.</text>
</comment>